<dbReference type="EMBL" id="DS022303">
    <property type="protein sequence ID" value="OAJ39602.1"/>
    <property type="molecule type" value="Genomic_DNA"/>
</dbReference>
<dbReference type="OrthoDB" id="2328924at2759"/>
<evidence type="ECO:0008006" key="3">
    <source>
        <dbReference type="Google" id="ProtNLM"/>
    </source>
</evidence>
<protein>
    <recommendedName>
        <fullName evidence="3">Phytanoyl-CoA dioxygenase</fullName>
    </recommendedName>
</protein>
<dbReference type="Proteomes" id="UP000077115">
    <property type="component" value="Unassembled WGS sequence"/>
</dbReference>
<proteinExistence type="predicted"/>
<reference evidence="1 2" key="1">
    <citation type="submission" date="2006-10" db="EMBL/GenBank/DDBJ databases">
        <title>The Genome Sequence of Batrachochytrium dendrobatidis JEL423.</title>
        <authorList>
            <consortium name="The Broad Institute Genome Sequencing Platform"/>
            <person name="Birren B."/>
            <person name="Lander E."/>
            <person name="Galagan J."/>
            <person name="Cuomo C."/>
            <person name="Devon K."/>
            <person name="Jaffe D."/>
            <person name="Butler J."/>
            <person name="Alvarez P."/>
            <person name="Gnerre S."/>
            <person name="Grabherr M."/>
            <person name="Kleber M."/>
            <person name="Mauceli E."/>
            <person name="Brockman W."/>
            <person name="Young S."/>
            <person name="LaButti K."/>
            <person name="Sykes S."/>
            <person name="DeCaprio D."/>
            <person name="Crawford M."/>
            <person name="Koehrsen M."/>
            <person name="Engels R."/>
            <person name="Montgomery P."/>
            <person name="Pearson M."/>
            <person name="Howarth C."/>
            <person name="Larson L."/>
            <person name="White J."/>
            <person name="O'Leary S."/>
            <person name="Kodira C."/>
            <person name="Zeng Q."/>
            <person name="Yandava C."/>
            <person name="Alvarado L."/>
            <person name="Longcore J."/>
            <person name="James T."/>
        </authorList>
    </citation>
    <scope>NUCLEOTIDE SEQUENCE [LARGE SCALE GENOMIC DNA]</scope>
    <source>
        <strain evidence="1 2">JEL423</strain>
    </source>
</reference>
<dbReference type="Gene3D" id="2.60.120.620">
    <property type="entry name" value="q2cbj1_9rhob like domain"/>
    <property type="match status" value="1"/>
</dbReference>
<dbReference type="Pfam" id="PF05721">
    <property type="entry name" value="PhyH"/>
    <property type="match status" value="1"/>
</dbReference>
<dbReference type="VEuPathDB" id="FungiDB:BDEG_23433"/>
<dbReference type="AlphaFoldDB" id="A0A177WIH2"/>
<gene>
    <name evidence="1" type="ORF">BDEG_23433</name>
</gene>
<feature type="non-terminal residue" evidence="1">
    <location>
        <position position="1"/>
    </location>
</feature>
<dbReference type="PANTHER" id="PTHR40128:SF1">
    <property type="entry name" value="PHYTANOYL-COA HYDROXYLASE"/>
    <property type="match status" value="1"/>
</dbReference>
<dbReference type="PANTHER" id="PTHR40128">
    <property type="entry name" value="EXPRESSED PROTEIN"/>
    <property type="match status" value="1"/>
</dbReference>
<sequence>MTEEGWPRKVIAGTGVLNVHPMHSTDIPAGGPRHMSVSALCQMQQDLQANGYLLLRHALPASMVMTARQVIVKDLASNGFLDTSAVADRDTPIQQDLLLDISKTLHQNCVQCPFTTVTSPQLLSRQDWIKAQPELMNVLEHQHLQDLADLFLATDSSILVDKTTLVDDMDDCARSDTSCDIQTEKDTPSAMTLPFKWLRAVGTGLYTGLHCDRVYVGHISQRQLTLWIPIGHVTSSMGSIVVSSGSHRNQVWKDIRDSYSQGRAGVDGTQSGWLCLDPREIESRLLASAPTGIHSLDWVTTDFCPGDVCVLDLNVMHMSTTNITHDWRLSCDTRWLSI</sequence>
<reference evidence="1 2" key="2">
    <citation type="submission" date="2016-05" db="EMBL/GenBank/DDBJ databases">
        <title>Lineage-specific infection strategies underlie the spectrum of fungal disease in amphibians.</title>
        <authorList>
            <person name="Cuomo C.A."/>
            <person name="Farrer R.A."/>
            <person name="James T."/>
            <person name="Longcore J."/>
            <person name="Birren B."/>
        </authorList>
    </citation>
    <scope>NUCLEOTIDE SEQUENCE [LARGE SCALE GENOMIC DNA]</scope>
    <source>
        <strain evidence="1 2">JEL423</strain>
    </source>
</reference>
<accession>A0A177WIH2</accession>
<dbReference type="InterPro" id="IPR008775">
    <property type="entry name" value="Phytyl_CoA_dOase-like"/>
</dbReference>
<organism evidence="1 2">
    <name type="scientific">Batrachochytrium dendrobatidis (strain JEL423)</name>
    <dbReference type="NCBI Taxonomy" id="403673"/>
    <lineage>
        <taxon>Eukaryota</taxon>
        <taxon>Fungi</taxon>
        <taxon>Fungi incertae sedis</taxon>
        <taxon>Chytridiomycota</taxon>
        <taxon>Chytridiomycota incertae sedis</taxon>
        <taxon>Chytridiomycetes</taxon>
        <taxon>Rhizophydiales</taxon>
        <taxon>Rhizophydiales incertae sedis</taxon>
        <taxon>Batrachochytrium</taxon>
    </lineage>
</organism>
<name>A0A177WIH2_BATDL</name>
<evidence type="ECO:0000313" key="1">
    <source>
        <dbReference type="EMBL" id="OAJ39602.1"/>
    </source>
</evidence>
<dbReference type="SUPFAM" id="SSF51197">
    <property type="entry name" value="Clavaminate synthase-like"/>
    <property type="match status" value="1"/>
</dbReference>
<evidence type="ECO:0000313" key="2">
    <source>
        <dbReference type="Proteomes" id="UP000077115"/>
    </source>
</evidence>
<dbReference type="STRING" id="403673.A0A177WIH2"/>